<evidence type="ECO:0000313" key="4">
    <source>
        <dbReference type="Proteomes" id="UP000051139"/>
    </source>
</evidence>
<dbReference type="STRING" id="348151.IV55_GL001291"/>
<keyword evidence="4" id="KW-1185">Reference proteome</keyword>
<dbReference type="EMBL" id="JQCB01000004">
    <property type="protein sequence ID" value="KRN96330.1"/>
    <property type="molecule type" value="Genomic_DNA"/>
</dbReference>
<evidence type="ECO:0000256" key="1">
    <source>
        <dbReference type="SAM" id="Phobius"/>
    </source>
</evidence>
<evidence type="ECO:0000313" key="2">
    <source>
        <dbReference type="EMBL" id="GEK29622.1"/>
    </source>
</evidence>
<feature type="transmembrane region" description="Helical" evidence="1">
    <location>
        <begin position="28"/>
        <end position="44"/>
    </location>
</feature>
<evidence type="ECO:0000313" key="5">
    <source>
        <dbReference type="Proteomes" id="UP000321429"/>
    </source>
</evidence>
<dbReference type="OrthoDB" id="2249491at2"/>
<comment type="caution">
    <text evidence="3">The sequence shown here is derived from an EMBL/GenBank/DDBJ whole genome shotgun (WGS) entry which is preliminary data.</text>
</comment>
<dbReference type="EMBL" id="BJUD01000081">
    <property type="protein sequence ID" value="GEK29622.1"/>
    <property type="molecule type" value="Genomic_DNA"/>
</dbReference>
<name>A0A0R2LB76_9LACO</name>
<dbReference type="Proteomes" id="UP000051139">
    <property type="component" value="Unassembled WGS sequence"/>
</dbReference>
<sequence>MILATLVIGAIALFICFVYIKPMTWRVIGTLLSLVLLITSLVMINKNDHDHYGMHKVTTTETKKIYSADATGKMGLLLYQPIGSKGTENVQIYATKPKQKTPGHTQPNEFTTNKVKRTSAAKATLKTTETRWQYNKGAKIWFGISGNNNKLIKRVNTFTIPNNWIHITTKQATTLKKKMAKMQTPAAQAQTKQQAEAYVKTKMQAAAQKDPSIMQDQAKQAKLSKQFAAEFQANMIKQAIK</sequence>
<organism evidence="3 4">
    <name type="scientific">Furfurilactobacillus siliginis</name>
    <dbReference type="NCBI Taxonomy" id="348151"/>
    <lineage>
        <taxon>Bacteria</taxon>
        <taxon>Bacillati</taxon>
        <taxon>Bacillota</taxon>
        <taxon>Bacilli</taxon>
        <taxon>Lactobacillales</taxon>
        <taxon>Lactobacillaceae</taxon>
        <taxon>Furfurilactobacillus</taxon>
    </lineage>
</organism>
<dbReference type="AlphaFoldDB" id="A0A0R2LB76"/>
<keyword evidence="1" id="KW-0472">Membrane</keyword>
<keyword evidence="1" id="KW-0812">Transmembrane</keyword>
<dbReference type="Pfam" id="PF16069">
    <property type="entry name" value="DUF4811"/>
    <property type="match status" value="1"/>
</dbReference>
<dbReference type="RefSeq" id="WP_057809487.1">
    <property type="nucleotide sequence ID" value="NZ_BJUD01000081.1"/>
</dbReference>
<dbReference type="InterPro" id="IPR032083">
    <property type="entry name" value="DUF4811"/>
</dbReference>
<reference evidence="2 5" key="2">
    <citation type="submission" date="2019-07" db="EMBL/GenBank/DDBJ databases">
        <title>Whole genome shotgun sequence of Lactobacillus siliginis NBRC 101315.</title>
        <authorList>
            <person name="Hosoyama A."/>
            <person name="Uohara A."/>
            <person name="Ohji S."/>
            <person name="Ichikawa N."/>
        </authorList>
    </citation>
    <scope>NUCLEOTIDE SEQUENCE [LARGE SCALE GENOMIC DNA]</scope>
    <source>
        <strain evidence="2 5">NBRC 101315</strain>
    </source>
</reference>
<evidence type="ECO:0000313" key="3">
    <source>
        <dbReference type="EMBL" id="KRN96330.1"/>
    </source>
</evidence>
<proteinExistence type="predicted"/>
<dbReference type="Proteomes" id="UP000321429">
    <property type="component" value="Unassembled WGS sequence"/>
</dbReference>
<keyword evidence="1" id="KW-1133">Transmembrane helix</keyword>
<accession>A0A0R2LB76</accession>
<reference evidence="3 4" key="1">
    <citation type="journal article" date="2015" name="Genome Announc.">
        <title>Expanding the biotechnology potential of lactobacilli through comparative genomics of 213 strains and associated genera.</title>
        <authorList>
            <person name="Sun Z."/>
            <person name="Harris H.M."/>
            <person name="McCann A."/>
            <person name="Guo C."/>
            <person name="Argimon S."/>
            <person name="Zhang W."/>
            <person name="Yang X."/>
            <person name="Jeffery I.B."/>
            <person name="Cooney J.C."/>
            <person name="Kagawa T.F."/>
            <person name="Liu W."/>
            <person name="Song Y."/>
            <person name="Salvetti E."/>
            <person name="Wrobel A."/>
            <person name="Rasinkangas P."/>
            <person name="Parkhill J."/>
            <person name="Rea M.C."/>
            <person name="O'Sullivan O."/>
            <person name="Ritari J."/>
            <person name="Douillard F.P."/>
            <person name="Paul Ross R."/>
            <person name="Yang R."/>
            <person name="Briner A.E."/>
            <person name="Felis G.E."/>
            <person name="de Vos W.M."/>
            <person name="Barrangou R."/>
            <person name="Klaenhammer T.R."/>
            <person name="Caufield P.W."/>
            <person name="Cui Y."/>
            <person name="Zhang H."/>
            <person name="O'Toole P.W."/>
        </authorList>
    </citation>
    <scope>NUCLEOTIDE SEQUENCE [LARGE SCALE GENOMIC DNA]</scope>
    <source>
        <strain evidence="3 4">DSM 22696</strain>
    </source>
</reference>
<dbReference type="PATRIC" id="fig|348151.3.peg.1328"/>
<gene>
    <name evidence="3" type="ORF">IV55_GL001291</name>
    <name evidence="2" type="ORF">LSI01_19330</name>
</gene>
<protein>
    <submittedName>
        <fullName evidence="2">DUF4811 domain-containing protein</fullName>
    </submittedName>
</protein>